<name>A0A6A1VRQ7_9ROSI</name>
<dbReference type="EMBL" id="RXIC02000022">
    <property type="protein sequence ID" value="KAB1215335.1"/>
    <property type="molecule type" value="Genomic_DNA"/>
</dbReference>
<keyword evidence="4" id="KW-1185">Reference proteome</keyword>
<dbReference type="Pfam" id="PF01535">
    <property type="entry name" value="PPR"/>
    <property type="match status" value="4"/>
</dbReference>
<dbReference type="PROSITE" id="PS51375">
    <property type="entry name" value="PPR"/>
    <property type="match status" value="1"/>
</dbReference>
<gene>
    <name evidence="3" type="ORF">CJ030_MR4G005988</name>
</gene>
<dbReference type="PANTHER" id="PTHR47926">
    <property type="entry name" value="PENTATRICOPEPTIDE REPEAT-CONTAINING PROTEIN"/>
    <property type="match status" value="1"/>
</dbReference>
<dbReference type="OrthoDB" id="442680at2759"/>
<dbReference type="InterPro" id="IPR002885">
    <property type="entry name" value="PPR_rpt"/>
</dbReference>
<evidence type="ECO:0000256" key="1">
    <source>
        <dbReference type="ARBA" id="ARBA00022737"/>
    </source>
</evidence>
<reference evidence="3 4" key="1">
    <citation type="journal article" date="2019" name="Plant Biotechnol. J.">
        <title>The red bayberry genome and genetic basis of sex determination.</title>
        <authorList>
            <person name="Jia H.M."/>
            <person name="Jia H.J."/>
            <person name="Cai Q.L."/>
            <person name="Wang Y."/>
            <person name="Zhao H.B."/>
            <person name="Yang W.F."/>
            <person name="Wang G.Y."/>
            <person name="Li Y.H."/>
            <person name="Zhan D.L."/>
            <person name="Shen Y.T."/>
            <person name="Niu Q.F."/>
            <person name="Chang L."/>
            <person name="Qiu J."/>
            <person name="Zhao L."/>
            <person name="Xie H.B."/>
            <person name="Fu W.Y."/>
            <person name="Jin J."/>
            <person name="Li X.W."/>
            <person name="Jiao Y."/>
            <person name="Zhou C.C."/>
            <person name="Tu T."/>
            <person name="Chai C.Y."/>
            <person name="Gao J.L."/>
            <person name="Fan L.J."/>
            <person name="van de Weg E."/>
            <person name="Wang J.Y."/>
            <person name="Gao Z.S."/>
        </authorList>
    </citation>
    <scope>NUCLEOTIDE SEQUENCE [LARGE SCALE GENOMIC DNA]</scope>
    <source>
        <tissue evidence="3">Leaves</tissue>
    </source>
</reference>
<sequence length="186" mass="21311">MVLDPFREMRLEGVPPNQFMLSSVLNSSSSISDLQTGKIIHGWILRNGINLDILLENSIIDIYAICWPFYYAKNLFELMVERDTVSWNIMVGPYLHVGDMENSLGMFRSLPHEDVASWNTIMDGLTRNGHGRAALELLHSGLLEEGYKYFRLMKEVYGIKPKVEYFTCVVDLYGRAGHLDNAEEFI</sequence>
<dbReference type="GO" id="GO:0009451">
    <property type="term" value="P:RNA modification"/>
    <property type="evidence" value="ECO:0007669"/>
    <property type="project" value="InterPro"/>
</dbReference>
<keyword evidence="1" id="KW-0677">Repeat</keyword>
<evidence type="ECO:0008006" key="5">
    <source>
        <dbReference type="Google" id="ProtNLM"/>
    </source>
</evidence>
<evidence type="ECO:0000313" key="3">
    <source>
        <dbReference type="EMBL" id="KAB1215335.1"/>
    </source>
</evidence>
<proteinExistence type="predicted"/>
<dbReference type="Proteomes" id="UP000516437">
    <property type="component" value="Chromosome 4"/>
</dbReference>
<protein>
    <recommendedName>
        <fullName evidence="5">Pentatricopeptide repeat-containing protein</fullName>
    </recommendedName>
</protein>
<evidence type="ECO:0000313" key="4">
    <source>
        <dbReference type="Proteomes" id="UP000516437"/>
    </source>
</evidence>
<comment type="caution">
    <text evidence="3">The sequence shown here is derived from an EMBL/GenBank/DDBJ whole genome shotgun (WGS) entry which is preliminary data.</text>
</comment>
<dbReference type="AlphaFoldDB" id="A0A6A1VRQ7"/>
<dbReference type="Gene3D" id="1.25.40.10">
    <property type="entry name" value="Tetratricopeptide repeat domain"/>
    <property type="match status" value="2"/>
</dbReference>
<accession>A0A6A1VRQ7</accession>
<organism evidence="3 4">
    <name type="scientific">Morella rubra</name>
    <name type="common">Chinese bayberry</name>
    <dbReference type="NCBI Taxonomy" id="262757"/>
    <lineage>
        <taxon>Eukaryota</taxon>
        <taxon>Viridiplantae</taxon>
        <taxon>Streptophyta</taxon>
        <taxon>Embryophyta</taxon>
        <taxon>Tracheophyta</taxon>
        <taxon>Spermatophyta</taxon>
        <taxon>Magnoliopsida</taxon>
        <taxon>eudicotyledons</taxon>
        <taxon>Gunneridae</taxon>
        <taxon>Pentapetalae</taxon>
        <taxon>rosids</taxon>
        <taxon>fabids</taxon>
        <taxon>Fagales</taxon>
        <taxon>Myricaceae</taxon>
        <taxon>Morella</taxon>
    </lineage>
</organism>
<feature type="repeat" description="PPR" evidence="2">
    <location>
        <begin position="114"/>
        <end position="149"/>
    </location>
</feature>
<evidence type="ECO:0000256" key="2">
    <source>
        <dbReference type="PROSITE-ProRule" id="PRU00708"/>
    </source>
</evidence>
<dbReference type="NCBIfam" id="TIGR00756">
    <property type="entry name" value="PPR"/>
    <property type="match status" value="1"/>
</dbReference>
<dbReference type="InterPro" id="IPR011990">
    <property type="entry name" value="TPR-like_helical_dom_sf"/>
</dbReference>
<dbReference type="GO" id="GO:0003723">
    <property type="term" value="F:RNA binding"/>
    <property type="evidence" value="ECO:0007669"/>
    <property type="project" value="InterPro"/>
</dbReference>
<dbReference type="InterPro" id="IPR046960">
    <property type="entry name" value="PPR_At4g14850-like_plant"/>
</dbReference>